<reference evidence="5 6" key="1">
    <citation type="submission" date="2019-01" db="EMBL/GenBank/DDBJ databases">
        <title>A draft genome assembly of the solar-powered sea slug Elysia chlorotica.</title>
        <authorList>
            <person name="Cai H."/>
            <person name="Li Q."/>
            <person name="Fang X."/>
            <person name="Li J."/>
            <person name="Curtis N.E."/>
            <person name="Altenburger A."/>
            <person name="Shibata T."/>
            <person name="Feng M."/>
            <person name="Maeda T."/>
            <person name="Schwartz J.A."/>
            <person name="Shigenobu S."/>
            <person name="Lundholm N."/>
            <person name="Nishiyama T."/>
            <person name="Yang H."/>
            <person name="Hasebe M."/>
            <person name="Li S."/>
            <person name="Pierce S.K."/>
            <person name="Wang J."/>
        </authorList>
    </citation>
    <scope>NUCLEOTIDE SEQUENCE [LARGE SCALE GENOMIC DNA]</scope>
    <source>
        <strain evidence="5">EC2010</strain>
        <tissue evidence="5">Whole organism of an adult</tissue>
    </source>
</reference>
<keyword evidence="6" id="KW-1185">Reference proteome</keyword>
<feature type="compositionally biased region" description="Basic and acidic residues" evidence="4">
    <location>
        <begin position="91"/>
        <end position="101"/>
    </location>
</feature>
<evidence type="ECO:0000256" key="4">
    <source>
        <dbReference type="SAM" id="MobiDB-lite"/>
    </source>
</evidence>
<dbReference type="Proteomes" id="UP000271974">
    <property type="component" value="Unassembled WGS sequence"/>
</dbReference>
<dbReference type="InterPro" id="IPR025875">
    <property type="entry name" value="Leu-rich_rpt_4"/>
</dbReference>
<dbReference type="PANTHER" id="PTHR45973">
    <property type="entry name" value="PROTEIN PHOSPHATASE 1 REGULATORY SUBUNIT SDS22-RELATED"/>
    <property type="match status" value="1"/>
</dbReference>
<dbReference type="STRING" id="188477.A0A433SKP4"/>
<comment type="caution">
    <text evidence="5">The sequence shown here is derived from an EMBL/GenBank/DDBJ whole genome shotgun (WGS) entry which is preliminary data.</text>
</comment>
<proteinExistence type="predicted"/>
<dbReference type="PANTHER" id="PTHR45973:SF8">
    <property type="entry name" value="LEUCINE-RICH REPEAT-CONTAINING PROTEIN 49"/>
    <property type="match status" value="1"/>
</dbReference>
<feature type="region of interest" description="Disordered" evidence="4">
    <location>
        <begin position="58"/>
        <end position="115"/>
    </location>
</feature>
<keyword evidence="2" id="KW-0677">Repeat</keyword>
<dbReference type="SMART" id="SM00365">
    <property type="entry name" value="LRR_SD22"/>
    <property type="match status" value="6"/>
</dbReference>
<dbReference type="SUPFAM" id="SSF52058">
    <property type="entry name" value="L domain-like"/>
    <property type="match status" value="1"/>
</dbReference>
<accession>A0A433SKP4</accession>
<organism evidence="5 6">
    <name type="scientific">Elysia chlorotica</name>
    <name type="common">Eastern emerald elysia</name>
    <name type="synonym">Sea slug</name>
    <dbReference type="NCBI Taxonomy" id="188477"/>
    <lineage>
        <taxon>Eukaryota</taxon>
        <taxon>Metazoa</taxon>
        <taxon>Spiralia</taxon>
        <taxon>Lophotrochozoa</taxon>
        <taxon>Mollusca</taxon>
        <taxon>Gastropoda</taxon>
        <taxon>Heterobranchia</taxon>
        <taxon>Euthyneura</taxon>
        <taxon>Panpulmonata</taxon>
        <taxon>Sacoglossa</taxon>
        <taxon>Placobranchoidea</taxon>
        <taxon>Plakobranchidae</taxon>
        <taxon>Elysia</taxon>
    </lineage>
</organism>
<feature type="coiled-coil region" evidence="3">
    <location>
        <begin position="361"/>
        <end position="395"/>
    </location>
</feature>
<dbReference type="Pfam" id="PF14580">
    <property type="entry name" value="LRR_9"/>
    <property type="match status" value="1"/>
</dbReference>
<evidence type="ECO:0000313" key="6">
    <source>
        <dbReference type="Proteomes" id="UP000271974"/>
    </source>
</evidence>
<dbReference type="Gene3D" id="3.80.10.10">
    <property type="entry name" value="Ribonuclease Inhibitor"/>
    <property type="match status" value="2"/>
</dbReference>
<evidence type="ECO:0000256" key="3">
    <source>
        <dbReference type="SAM" id="Coils"/>
    </source>
</evidence>
<evidence type="ECO:0000256" key="2">
    <source>
        <dbReference type="ARBA" id="ARBA00022737"/>
    </source>
</evidence>
<keyword evidence="3" id="KW-0175">Coiled coil</keyword>
<name>A0A433SKP4_ELYCH</name>
<dbReference type="InterPro" id="IPR032675">
    <property type="entry name" value="LRR_dom_sf"/>
</dbReference>
<gene>
    <name evidence="5" type="ORF">EGW08_022537</name>
</gene>
<dbReference type="OrthoDB" id="1939344at2759"/>
<sequence length="800" mass="89940">MRLGGLQDQRNNNGPVPDELAVFRPTHRGNAATMKRFPQQQLGDFQLNNFAEKIPIHFRSSRKTSGPPGQGVEYGGLSVSSATPSLEEDEIGSHGHGREARLGSAHTHVTSKPHKNAPFLPGDRVIFAESPSAPGVPVVYRTPDERASNPDRLNLDRRKLSVCPILEGEEQLRLLNYQHNQICRIQHLSALKRLIFLDLYDNHIEEISGLSALRSLRVLMLGKNRIRKIENLDSLLKLDVLDLHGNQISKIENLNHLTELRVLNLAGNMIPHVDELSGIDSLAELNLRRNKIRTVTEIDTLPNLQRLFLSFNEISCFEDVQCLGDSTSLSEISLDGNPICQEGNYKQTVLRHMQQLKQLDMKRVSEEERRLSLVMARKEEEKRREMNKIAMLKEKRRLAINNAKRQWETMQGSMMSRTSRMVKVSTTMPELFANHIGSVPSSENIMSGGQEMDGLDLESLSSSDMRSRPDSARSNLTDHDGHSQSANDDVRDRVRSGSRRRGLENRLPARNEKDIGLANNNTVIGDGLNMLEQIEGDTLYLYGPQSLDAFDRNWGVQVAGAVSTIVFKFIDFDAIVRQLAKIRVRFPATQTLVFCSTNICSLQQINALSQVRRLDNLTIDLDGNPVTKFTLWRLYTVFRLAHFALKKINDIEVSSGDIVNAEKLFGPLSHVATSQLPQYRLLSLMGDNRRKQAVIEGRKQGEGSGKVSGGSEKTQVELIGRAGLTYSNADSKREAEAIRKQFTRGYLSELTKEAVFSDRKRAEMMKVWPGLIMEMVQSALADMGDMDGYMKRALDELDRG</sequence>
<dbReference type="SMART" id="SM00369">
    <property type="entry name" value="LRR_TYP"/>
    <property type="match status" value="5"/>
</dbReference>
<evidence type="ECO:0000313" key="5">
    <source>
        <dbReference type="EMBL" id="RUS69701.1"/>
    </source>
</evidence>
<dbReference type="Pfam" id="PF12799">
    <property type="entry name" value="LRR_4"/>
    <property type="match status" value="1"/>
</dbReference>
<keyword evidence="1" id="KW-0433">Leucine-rich repeat</keyword>
<dbReference type="AlphaFoldDB" id="A0A433SKP4"/>
<dbReference type="InterPro" id="IPR001611">
    <property type="entry name" value="Leu-rich_rpt"/>
</dbReference>
<feature type="compositionally biased region" description="Basic and acidic residues" evidence="4">
    <location>
        <begin position="465"/>
        <end position="507"/>
    </location>
</feature>
<evidence type="ECO:0000256" key="1">
    <source>
        <dbReference type="ARBA" id="ARBA00022614"/>
    </source>
</evidence>
<dbReference type="PROSITE" id="PS51450">
    <property type="entry name" value="LRR"/>
    <property type="match status" value="7"/>
</dbReference>
<dbReference type="InterPro" id="IPR050576">
    <property type="entry name" value="Cilia_flagella_integrity"/>
</dbReference>
<dbReference type="FunFam" id="3.80.10.10:FF:000323">
    <property type="entry name" value="Leucine-rich repeat-containing protein 49 isoform 1"/>
    <property type="match status" value="1"/>
</dbReference>
<feature type="region of interest" description="Disordered" evidence="4">
    <location>
        <begin position="438"/>
        <end position="507"/>
    </location>
</feature>
<dbReference type="InterPro" id="IPR003591">
    <property type="entry name" value="Leu-rich_rpt_typical-subtyp"/>
</dbReference>
<evidence type="ECO:0008006" key="7">
    <source>
        <dbReference type="Google" id="ProtNLM"/>
    </source>
</evidence>
<dbReference type="EMBL" id="RQTK01001601">
    <property type="protein sequence ID" value="RUS69701.1"/>
    <property type="molecule type" value="Genomic_DNA"/>
</dbReference>
<protein>
    <recommendedName>
        <fullName evidence="7">Leucine-rich repeat-containing protein 49</fullName>
    </recommendedName>
</protein>